<evidence type="ECO:0008006" key="3">
    <source>
        <dbReference type="Google" id="ProtNLM"/>
    </source>
</evidence>
<reference evidence="2" key="1">
    <citation type="journal article" date="2019" name="Int. J. Syst. Evol. Microbiol.">
        <title>The Global Catalogue of Microorganisms (GCM) 10K type strain sequencing project: providing services to taxonomists for standard genome sequencing and annotation.</title>
        <authorList>
            <consortium name="The Broad Institute Genomics Platform"/>
            <consortium name="The Broad Institute Genome Sequencing Center for Infectious Disease"/>
            <person name="Wu L."/>
            <person name="Ma J."/>
        </authorList>
    </citation>
    <scope>NUCLEOTIDE SEQUENCE [LARGE SCALE GENOMIC DNA]</scope>
    <source>
        <strain evidence="2">CECT 7956</strain>
    </source>
</reference>
<evidence type="ECO:0000313" key="1">
    <source>
        <dbReference type="EMBL" id="MFC3812770.1"/>
    </source>
</evidence>
<evidence type="ECO:0000313" key="2">
    <source>
        <dbReference type="Proteomes" id="UP001595616"/>
    </source>
</evidence>
<comment type="caution">
    <text evidence="1">The sequence shown here is derived from an EMBL/GenBank/DDBJ whole genome shotgun (WGS) entry which is preliminary data.</text>
</comment>
<gene>
    <name evidence="1" type="ORF">ACFOOI_19055</name>
</gene>
<dbReference type="RefSeq" id="WP_379839672.1">
    <property type="nucleotide sequence ID" value="NZ_JBHRYQ010000001.1"/>
</dbReference>
<dbReference type="Proteomes" id="UP001595616">
    <property type="component" value="Unassembled WGS sequence"/>
</dbReference>
<name>A0ABV7Z2Q0_9BACT</name>
<dbReference type="EMBL" id="JBHRYQ010000001">
    <property type="protein sequence ID" value="MFC3812770.1"/>
    <property type="molecule type" value="Genomic_DNA"/>
</dbReference>
<accession>A0ABV7Z2Q0</accession>
<organism evidence="1 2">
    <name type="scientific">Lacihabitans lacunae</name>
    <dbReference type="NCBI Taxonomy" id="1028214"/>
    <lineage>
        <taxon>Bacteria</taxon>
        <taxon>Pseudomonadati</taxon>
        <taxon>Bacteroidota</taxon>
        <taxon>Cytophagia</taxon>
        <taxon>Cytophagales</taxon>
        <taxon>Leadbetterellaceae</taxon>
        <taxon>Lacihabitans</taxon>
    </lineage>
</organism>
<sequence length="152" mass="17507">MKHKKYFILVVVLALFSISLFSKCGDNSEISKMSIDSVFVSTMELRNTVQLDSVYLKFDNSPSKFVGLRSYYKTSFLDINQLIIKPNQNNSEVIIYFEENNIMDELNGFLNTSNSFKEISNKIYLEALKNIKIDVISQNLKVNSLRIIELTV</sequence>
<proteinExistence type="predicted"/>
<protein>
    <recommendedName>
        <fullName evidence="3">Lipoprotein</fullName>
    </recommendedName>
</protein>
<keyword evidence="2" id="KW-1185">Reference proteome</keyword>